<dbReference type="FunFam" id="3.30.40.10:FF:000226">
    <property type="entry name" value="E3 ubiquitin ligase BIG BROTHER"/>
    <property type="match status" value="1"/>
</dbReference>
<dbReference type="PANTHER" id="PTHR46400">
    <property type="entry name" value="RING/U-BOX SUPERFAMILY PROTEIN"/>
    <property type="match status" value="1"/>
</dbReference>
<comment type="caution">
    <text evidence="4">The sequence shown here is derived from an EMBL/GenBank/DDBJ whole genome shotgun (WGS) entry which is preliminary data.</text>
</comment>
<dbReference type="PANTHER" id="PTHR46400:SF11">
    <property type="entry name" value="OS04G0571200 PROTEIN"/>
    <property type="match status" value="1"/>
</dbReference>
<dbReference type="InterPro" id="IPR033276">
    <property type="entry name" value="BB"/>
</dbReference>
<dbReference type="SUPFAM" id="SSF57850">
    <property type="entry name" value="RING/U-box"/>
    <property type="match status" value="1"/>
</dbReference>
<organism evidence="4 5">
    <name type="scientific">Carex littledalei</name>
    <dbReference type="NCBI Taxonomy" id="544730"/>
    <lineage>
        <taxon>Eukaryota</taxon>
        <taxon>Viridiplantae</taxon>
        <taxon>Streptophyta</taxon>
        <taxon>Embryophyta</taxon>
        <taxon>Tracheophyta</taxon>
        <taxon>Spermatophyta</taxon>
        <taxon>Magnoliopsida</taxon>
        <taxon>Liliopsida</taxon>
        <taxon>Poales</taxon>
        <taxon>Cyperaceae</taxon>
        <taxon>Cyperoideae</taxon>
        <taxon>Cariceae</taxon>
        <taxon>Carex</taxon>
        <taxon>Carex subgen. Euthyceras</taxon>
    </lineage>
</organism>
<dbReference type="GO" id="GO:0046621">
    <property type="term" value="P:negative regulation of organ growth"/>
    <property type="evidence" value="ECO:0007669"/>
    <property type="project" value="InterPro"/>
</dbReference>
<dbReference type="GO" id="GO:0004842">
    <property type="term" value="F:ubiquitin-protein transferase activity"/>
    <property type="evidence" value="ECO:0007669"/>
    <property type="project" value="InterPro"/>
</dbReference>
<dbReference type="InterPro" id="IPR013083">
    <property type="entry name" value="Znf_RING/FYVE/PHD"/>
</dbReference>
<dbReference type="SMART" id="SM00184">
    <property type="entry name" value="RING"/>
    <property type="match status" value="1"/>
</dbReference>
<dbReference type="InterPro" id="IPR001841">
    <property type="entry name" value="Znf_RING"/>
</dbReference>
<evidence type="ECO:0000259" key="3">
    <source>
        <dbReference type="PROSITE" id="PS50089"/>
    </source>
</evidence>
<evidence type="ECO:0000256" key="2">
    <source>
        <dbReference type="SAM" id="MobiDB-lite"/>
    </source>
</evidence>
<dbReference type="Pfam" id="PF13639">
    <property type="entry name" value="zf-RING_2"/>
    <property type="match status" value="1"/>
</dbReference>
<protein>
    <submittedName>
        <fullName evidence="4">E3 ubiquitin ligase BIG BROTHER-related-like isoform X1</fullName>
    </submittedName>
</protein>
<keyword evidence="5" id="KW-1185">Reference proteome</keyword>
<accession>A0A833QN01</accession>
<reference evidence="4" key="1">
    <citation type="submission" date="2020-01" db="EMBL/GenBank/DDBJ databases">
        <title>Genome sequence of Kobresia littledalei, the first chromosome-level genome in the family Cyperaceae.</title>
        <authorList>
            <person name="Qu G."/>
        </authorList>
    </citation>
    <scope>NUCLEOTIDE SEQUENCE</scope>
    <source>
        <strain evidence="4">C.B.Clarke</strain>
        <tissue evidence="4">Leaf</tissue>
    </source>
</reference>
<feature type="domain" description="RING-type" evidence="3">
    <location>
        <begin position="208"/>
        <end position="249"/>
    </location>
</feature>
<evidence type="ECO:0000313" key="5">
    <source>
        <dbReference type="Proteomes" id="UP000623129"/>
    </source>
</evidence>
<dbReference type="AlphaFoldDB" id="A0A833QN01"/>
<dbReference type="Proteomes" id="UP000623129">
    <property type="component" value="Unassembled WGS sequence"/>
</dbReference>
<dbReference type="EMBL" id="SWLB01000025">
    <property type="protein sequence ID" value="KAF3322478.1"/>
    <property type="molecule type" value="Genomic_DNA"/>
</dbReference>
<keyword evidence="1" id="KW-0862">Zinc</keyword>
<feature type="compositionally biased region" description="Polar residues" evidence="2">
    <location>
        <begin position="45"/>
        <end position="69"/>
    </location>
</feature>
<feature type="region of interest" description="Disordered" evidence="2">
    <location>
        <begin position="45"/>
        <end position="77"/>
    </location>
</feature>
<keyword evidence="1" id="KW-0479">Metal-binding</keyword>
<dbReference type="Gene3D" id="3.30.40.10">
    <property type="entry name" value="Zinc/RING finger domain, C3HC4 (zinc finger)"/>
    <property type="match status" value="1"/>
</dbReference>
<dbReference type="GO" id="GO:0016567">
    <property type="term" value="P:protein ubiquitination"/>
    <property type="evidence" value="ECO:0007669"/>
    <property type="project" value="InterPro"/>
</dbReference>
<sequence length="286" mass="33019">MAVHRMNGPIRYVVEENFGGYFNDHDDVSLAEVLQDQEIVYESFQRNGQANTSRTTSNANSQSGSCQDQNLREKSAPRSMHVNTQLAIDEAIAKELQDLENQLVGISFDATNSTHLGKIVYYCTFNSFQGTYAVSVKCRGLFRFPLFLKHLMKYYLCCYYFFYKELQQLGEVIGTESRGLSDDLIERLPKSTYKSGGIFSRKEKHEECVICCMKYESKEKLITLPCNHKYHKSCVTKWLKINKTCPVCSKEWTESTTYIPPFEAPYPLPWYRPIWDGDPNRHILGV</sequence>
<keyword evidence="1" id="KW-0863">Zinc-finger</keyword>
<proteinExistence type="predicted"/>
<dbReference type="GO" id="GO:0008270">
    <property type="term" value="F:zinc ion binding"/>
    <property type="evidence" value="ECO:0007669"/>
    <property type="project" value="UniProtKB-KW"/>
</dbReference>
<evidence type="ECO:0000313" key="4">
    <source>
        <dbReference type="EMBL" id="KAF3322478.1"/>
    </source>
</evidence>
<dbReference type="PROSITE" id="PS50089">
    <property type="entry name" value="ZF_RING_2"/>
    <property type="match status" value="1"/>
</dbReference>
<name>A0A833QN01_9POAL</name>
<dbReference type="OrthoDB" id="8062037at2759"/>
<dbReference type="GO" id="GO:0031624">
    <property type="term" value="F:ubiquitin conjugating enzyme binding"/>
    <property type="evidence" value="ECO:0007669"/>
    <property type="project" value="TreeGrafter"/>
</dbReference>
<evidence type="ECO:0000256" key="1">
    <source>
        <dbReference type="PROSITE-ProRule" id="PRU00175"/>
    </source>
</evidence>
<gene>
    <name evidence="4" type="ORF">FCM35_KLT13619</name>
</gene>